<dbReference type="AlphaFoldDB" id="A0A1A9V8Y3"/>
<proteinExistence type="predicted"/>
<dbReference type="PANTHER" id="PTHR21112:SF0">
    <property type="entry name" value="CHEMOSENSORY PROTEIN A 29A-RELATED"/>
    <property type="match status" value="1"/>
</dbReference>
<sequence length="220" mass="25285">MHIPRNSSLSSLKTFEFVSNNSPSTATNTRMHNLMAITRGFDYWTPIRSWNIPARSASRTWTMELVSLEWNTTDDEMVKLDLKVEQINRTSFAFSGTLDLRYEISENTMGDGTLYHSASGNSDSYKMLPYGESGKIYDLIDTYYPHFCKSFAKCSNFPLIKTKARDNKYRQLYTFDKCTFSADAAPNYLPNGYYKVVMQITGETYWSMTGLVEVESILKK</sequence>
<evidence type="ECO:0000313" key="1">
    <source>
        <dbReference type="EnsemblMetazoa" id="GAUT029669-PA"/>
    </source>
</evidence>
<dbReference type="EnsemblMetazoa" id="GAUT029669-RA">
    <property type="protein sequence ID" value="GAUT029669-PA"/>
    <property type="gene ID" value="GAUT029669"/>
</dbReference>
<keyword evidence="2" id="KW-1185">Reference proteome</keyword>
<reference evidence="1" key="1">
    <citation type="submission" date="2020-05" db="UniProtKB">
        <authorList>
            <consortium name="EnsemblMetazoa"/>
        </authorList>
    </citation>
    <scope>IDENTIFICATION</scope>
    <source>
        <strain evidence="1">TTRI</strain>
    </source>
</reference>
<name>A0A1A9V8Y3_GLOAU</name>
<evidence type="ECO:0000313" key="2">
    <source>
        <dbReference type="Proteomes" id="UP000078200"/>
    </source>
</evidence>
<protein>
    <submittedName>
        <fullName evidence="1">Uncharacterized protein</fullName>
    </submittedName>
</protein>
<dbReference type="VEuPathDB" id="VectorBase:GAUT029669"/>
<organism evidence="1 2">
    <name type="scientific">Glossina austeni</name>
    <name type="common">Savannah tsetse fly</name>
    <dbReference type="NCBI Taxonomy" id="7395"/>
    <lineage>
        <taxon>Eukaryota</taxon>
        <taxon>Metazoa</taxon>
        <taxon>Ecdysozoa</taxon>
        <taxon>Arthropoda</taxon>
        <taxon>Hexapoda</taxon>
        <taxon>Insecta</taxon>
        <taxon>Pterygota</taxon>
        <taxon>Neoptera</taxon>
        <taxon>Endopterygota</taxon>
        <taxon>Diptera</taxon>
        <taxon>Brachycera</taxon>
        <taxon>Muscomorpha</taxon>
        <taxon>Hippoboscoidea</taxon>
        <taxon>Glossinidae</taxon>
        <taxon>Glossina</taxon>
    </lineage>
</organism>
<accession>A0A1A9V8Y3</accession>
<dbReference type="PANTHER" id="PTHR21112">
    <property type="entry name" value="CHEMOSENSORY PROTEIN A 29A-RELATED"/>
    <property type="match status" value="1"/>
</dbReference>
<dbReference type="Proteomes" id="UP000078200">
    <property type="component" value="Unassembled WGS sequence"/>
</dbReference>